<evidence type="ECO:0000256" key="2">
    <source>
        <dbReference type="ARBA" id="ARBA00022908"/>
    </source>
</evidence>
<dbReference type="Pfam" id="PF00589">
    <property type="entry name" value="Phage_integrase"/>
    <property type="match status" value="1"/>
</dbReference>
<dbReference type="InterPro" id="IPR038488">
    <property type="entry name" value="Integrase_DNA-bd_sf"/>
</dbReference>
<dbReference type="GO" id="GO:0003677">
    <property type="term" value="F:DNA binding"/>
    <property type="evidence" value="ECO:0007669"/>
    <property type="project" value="UniProtKB-KW"/>
</dbReference>
<dbReference type="Gene3D" id="1.10.443.10">
    <property type="entry name" value="Intergrase catalytic core"/>
    <property type="match status" value="1"/>
</dbReference>
<keyword evidence="3" id="KW-0238">DNA-binding</keyword>
<dbReference type="InterPro" id="IPR013762">
    <property type="entry name" value="Integrase-like_cat_sf"/>
</dbReference>
<reference evidence="6" key="1">
    <citation type="journal article" date="2014" name="Int. J. Syst. Evol. Microbiol.">
        <title>Complete genome sequence of Corynebacterium casei LMG S-19264T (=DSM 44701T), isolated from a smear-ripened cheese.</title>
        <authorList>
            <consortium name="US DOE Joint Genome Institute (JGI-PGF)"/>
            <person name="Walter F."/>
            <person name="Albersmeier A."/>
            <person name="Kalinowski J."/>
            <person name="Ruckert C."/>
        </authorList>
    </citation>
    <scope>NUCLEOTIDE SEQUENCE</scope>
    <source>
        <strain evidence="6">NBRC 103034</strain>
    </source>
</reference>
<keyword evidence="2" id="KW-0229">DNA integration</keyword>
<organism evidence="6 7">
    <name type="scientific">Pseudoalteromonas tetraodonis GFC</name>
    <dbReference type="NCBI Taxonomy" id="1315271"/>
    <lineage>
        <taxon>Bacteria</taxon>
        <taxon>Pseudomonadati</taxon>
        <taxon>Pseudomonadota</taxon>
        <taxon>Gammaproteobacteria</taxon>
        <taxon>Alteromonadales</taxon>
        <taxon>Pseudoalteromonadaceae</taxon>
        <taxon>Pseudoalteromonas</taxon>
    </lineage>
</organism>
<dbReference type="Gene3D" id="3.30.160.390">
    <property type="entry name" value="Integrase, DNA-binding domain"/>
    <property type="match status" value="1"/>
</dbReference>
<dbReference type="GO" id="GO:0006310">
    <property type="term" value="P:DNA recombination"/>
    <property type="evidence" value="ECO:0007669"/>
    <property type="project" value="UniProtKB-KW"/>
</dbReference>
<dbReference type="InterPro" id="IPR050808">
    <property type="entry name" value="Phage_Integrase"/>
</dbReference>
<keyword evidence="7" id="KW-1185">Reference proteome</keyword>
<comment type="similarity">
    <text evidence="1">Belongs to the 'phage' integrase family.</text>
</comment>
<sequence length="411" mass="46348">MAIHNLKAKQVDSAKPKAKEYNLTDGGGLTLRIKPSGGKFWLYNYTAPITKKRKNMGLGSYPDISLKTARERHKKYKALVLENIDPIHQRQLDEKQAQETHLQTFKAVSLMWFEKKKTEIKPQTAQAALNLLTNHAFPAFGDEPISKLKAFQVIELVRPIEAKGSLETVKRLCQRINEVMVHAVNCGLIEANPLANIRQAFQAPKKSAMPSIEVDRLPELMSALNRASIKLTTRCLIEWQLHTMTRPNEAATTKWQDIDLNTGVWVIPAEQMKKGKEQRIPLTPQALALLELMKPISAHREYVFPADRDPRSHANVQTANAAIKRMGFKGELVAHGLRSLASTTLNAQGFDPDVIEAALAHVDTNEVRRAYNRTDYFERRKTMMCWWSEYIENAASGSSSLAGLSYLKVLK</sequence>
<dbReference type="AlphaFoldDB" id="A0AA37S118"/>
<dbReference type="Pfam" id="PF22022">
    <property type="entry name" value="Phage_int_M"/>
    <property type="match status" value="1"/>
</dbReference>
<dbReference type="EMBL" id="BSNE01000002">
    <property type="protein sequence ID" value="GLQ01555.1"/>
    <property type="molecule type" value="Genomic_DNA"/>
</dbReference>
<dbReference type="InterPro" id="IPR011010">
    <property type="entry name" value="DNA_brk_join_enz"/>
</dbReference>
<dbReference type="InterPro" id="IPR010998">
    <property type="entry name" value="Integrase_recombinase_N"/>
</dbReference>
<evidence type="ECO:0000313" key="7">
    <source>
        <dbReference type="Proteomes" id="UP001161408"/>
    </source>
</evidence>
<dbReference type="PROSITE" id="PS51898">
    <property type="entry name" value="TYR_RECOMBINASE"/>
    <property type="match status" value="1"/>
</dbReference>
<dbReference type="NCBIfam" id="NF007246">
    <property type="entry name" value="PRK09692.1"/>
    <property type="match status" value="1"/>
</dbReference>
<dbReference type="GO" id="GO:0015074">
    <property type="term" value="P:DNA integration"/>
    <property type="evidence" value="ECO:0007669"/>
    <property type="project" value="UniProtKB-KW"/>
</dbReference>
<comment type="caution">
    <text evidence="6">The sequence shown here is derived from an EMBL/GenBank/DDBJ whole genome shotgun (WGS) entry which is preliminary data.</text>
</comment>
<dbReference type="Proteomes" id="UP001161408">
    <property type="component" value="Unassembled WGS sequence"/>
</dbReference>
<proteinExistence type="inferred from homology"/>
<evidence type="ECO:0000256" key="3">
    <source>
        <dbReference type="ARBA" id="ARBA00023125"/>
    </source>
</evidence>
<evidence type="ECO:0000256" key="1">
    <source>
        <dbReference type="ARBA" id="ARBA00008857"/>
    </source>
</evidence>
<dbReference type="RefSeq" id="WP_096038643.1">
    <property type="nucleotide sequence ID" value="NZ_BJXY01000005.1"/>
</dbReference>
<keyword evidence="4" id="KW-0233">DNA recombination</keyword>
<evidence type="ECO:0000256" key="4">
    <source>
        <dbReference type="ARBA" id="ARBA00023172"/>
    </source>
</evidence>
<protein>
    <submittedName>
        <fullName evidence="6">Integrase</fullName>
    </submittedName>
</protein>
<dbReference type="PANTHER" id="PTHR30629:SF6">
    <property type="entry name" value="PROPHAGE INTEGRASE INTA-RELATED"/>
    <property type="match status" value="1"/>
</dbReference>
<dbReference type="Gene3D" id="1.10.150.130">
    <property type="match status" value="1"/>
</dbReference>
<dbReference type="PANTHER" id="PTHR30629">
    <property type="entry name" value="PROPHAGE INTEGRASE"/>
    <property type="match status" value="1"/>
</dbReference>
<evidence type="ECO:0000313" key="6">
    <source>
        <dbReference type="EMBL" id="GLQ01555.1"/>
    </source>
</evidence>
<evidence type="ECO:0000259" key="5">
    <source>
        <dbReference type="PROSITE" id="PS51898"/>
    </source>
</evidence>
<dbReference type="Pfam" id="PF13356">
    <property type="entry name" value="Arm-DNA-bind_3"/>
    <property type="match status" value="1"/>
</dbReference>
<feature type="domain" description="Tyr recombinase" evidence="5">
    <location>
        <begin position="207"/>
        <end position="384"/>
    </location>
</feature>
<dbReference type="InterPro" id="IPR002104">
    <property type="entry name" value="Integrase_catalytic"/>
</dbReference>
<dbReference type="InterPro" id="IPR053876">
    <property type="entry name" value="Phage_int_M"/>
</dbReference>
<accession>A0AA37S118</accession>
<name>A0AA37S118_9GAMM</name>
<gene>
    <name evidence="6" type="ORF">GCM10007914_04360</name>
</gene>
<dbReference type="InterPro" id="IPR025166">
    <property type="entry name" value="Integrase_DNA_bind_dom"/>
</dbReference>
<dbReference type="SUPFAM" id="SSF56349">
    <property type="entry name" value="DNA breaking-rejoining enzymes"/>
    <property type="match status" value="1"/>
</dbReference>
<reference evidence="6" key="2">
    <citation type="submission" date="2023-01" db="EMBL/GenBank/DDBJ databases">
        <title>Draft genome sequence of Pseudoalteromonas tetraodonis strain NBRC 103034.</title>
        <authorList>
            <person name="Sun Q."/>
            <person name="Mori K."/>
        </authorList>
    </citation>
    <scope>NUCLEOTIDE SEQUENCE</scope>
    <source>
        <strain evidence="6">NBRC 103034</strain>
    </source>
</reference>
<dbReference type="CDD" id="cd00801">
    <property type="entry name" value="INT_P4_C"/>
    <property type="match status" value="1"/>
</dbReference>